<dbReference type="InterPro" id="IPR027024">
    <property type="entry name" value="UCP027386_ABC_sbc_TM0202"/>
</dbReference>
<dbReference type="PROSITE" id="PS51257">
    <property type="entry name" value="PROKAR_LIPOPROTEIN"/>
    <property type="match status" value="1"/>
</dbReference>
<dbReference type="PANTHER" id="PTHR30024">
    <property type="entry name" value="ALIPHATIC SULFONATES-BINDING PROTEIN-RELATED"/>
    <property type="match status" value="1"/>
</dbReference>
<keyword evidence="6" id="KW-1185">Reference proteome</keyword>
<evidence type="ECO:0000313" key="5">
    <source>
        <dbReference type="EMBL" id="GEB34793.1"/>
    </source>
</evidence>
<evidence type="ECO:0000256" key="2">
    <source>
        <dbReference type="ARBA" id="ARBA00022428"/>
    </source>
</evidence>
<evidence type="ECO:0008006" key="7">
    <source>
        <dbReference type="Google" id="ProtNLM"/>
    </source>
</evidence>
<dbReference type="AlphaFoldDB" id="A0A4Y3PN12"/>
<evidence type="ECO:0000256" key="3">
    <source>
        <dbReference type="ARBA" id="ARBA00023239"/>
    </source>
</evidence>
<dbReference type="Gene3D" id="3.40.190.10">
    <property type="entry name" value="Periplasmic binding protein-like II"/>
    <property type="match status" value="2"/>
</dbReference>
<protein>
    <recommendedName>
        <fullName evidence="7">SsuA/THI5-like domain-containing protein</fullName>
    </recommendedName>
</protein>
<dbReference type="GO" id="GO:0016829">
    <property type="term" value="F:lyase activity"/>
    <property type="evidence" value="ECO:0007669"/>
    <property type="project" value="UniProtKB-KW"/>
</dbReference>
<dbReference type="PANTHER" id="PTHR30024:SF46">
    <property type="entry name" value="ABC TRANSPORTER, SUBSTRATE-BINDING LIPOPROTEIN"/>
    <property type="match status" value="1"/>
</dbReference>
<comment type="pathway">
    <text evidence="1">Quinol/quinone metabolism; menaquinone biosynthesis.</text>
</comment>
<feature type="chain" id="PRO_5021371016" description="SsuA/THI5-like domain-containing protein" evidence="4">
    <location>
        <begin position="32"/>
        <end position="331"/>
    </location>
</feature>
<organism evidence="5 6">
    <name type="scientific">Brevibacillus parabrevis</name>
    <dbReference type="NCBI Taxonomy" id="54914"/>
    <lineage>
        <taxon>Bacteria</taxon>
        <taxon>Bacillati</taxon>
        <taxon>Bacillota</taxon>
        <taxon>Bacilli</taxon>
        <taxon>Bacillales</taxon>
        <taxon>Paenibacillaceae</taxon>
        <taxon>Brevibacillus</taxon>
    </lineage>
</organism>
<keyword evidence="3" id="KW-0456">Lyase</keyword>
<sequence>MKSIYRHATRMFASSLAALILLTGCATTNTATNIAEQPGPAASPAAITLLTPKAPSLIPAVYMEKTEADGTFQIAKWDSIEQLLAGIQGNEAPLYAAPINVGANLYAKGMPIQLLHVNTYGSMYLISLDPNVRELSQLSNETVYIPGQSGPPDILTQHLLAKKGLQGKVNLAYGVIPDIMQQLAAGTIKHAVLPEPVLSGFRMKTKGKVSEVVDFQKEWQAEFGQDLPQTAVFVNRDWAKTHAADIARFEQSYQEAVRQVNQQAGETLKIAAEEFGMPEAVLASALPKITLLYKDAQTAKPEVERYLGVLLQIAPDSIGGSVPDADFYYGS</sequence>
<dbReference type="UniPathway" id="UPA00079"/>
<dbReference type="EMBL" id="BJMH01000028">
    <property type="protein sequence ID" value="GEB34793.1"/>
    <property type="molecule type" value="Genomic_DNA"/>
</dbReference>
<accession>A0A4Y3PN12</accession>
<dbReference type="Pfam" id="PF02621">
    <property type="entry name" value="VitK2_biosynth"/>
    <property type="match status" value="1"/>
</dbReference>
<dbReference type="InterPro" id="IPR003773">
    <property type="entry name" value="Menaquinone_biosynth"/>
</dbReference>
<reference evidence="5 6" key="1">
    <citation type="submission" date="2019-06" db="EMBL/GenBank/DDBJ databases">
        <title>Whole genome shotgun sequence of Brevibacillus parabrevis NBRC 12334.</title>
        <authorList>
            <person name="Hosoyama A."/>
            <person name="Uohara A."/>
            <person name="Ohji S."/>
            <person name="Ichikawa N."/>
        </authorList>
    </citation>
    <scope>NUCLEOTIDE SEQUENCE [LARGE SCALE GENOMIC DNA]</scope>
    <source>
        <strain evidence="5 6">NBRC 12334</strain>
    </source>
</reference>
<dbReference type="Proteomes" id="UP000316882">
    <property type="component" value="Unassembled WGS sequence"/>
</dbReference>
<dbReference type="GO" id="GO:0009234">
    <property type="term" value="P:menaquinone biosynthetic process"/>
    <property type="evidence" value="ECO:0007669"/>
    <property type="project" value="UniProtKB-UniPathway"/>
</dbReference>
<dbReference type="RefSeq" id="WP_167470222.1">
    <property type="nucleotide sequence ID" value="NZ_BJMH01000028.1"/>
</dbReference>
<feature type="signal peptide" evidence="4">
    <location>
        <begin position="1"/>
        <end position="31"/>
    </location>
</feature>
<evidence type="ECO:0000313" key="6">
    <source>
        <dbReference type="Proteomes" id="UP000316882"/>
    </source>
</evidence>
<proteinExistence type="predicted"/>
<dbReference type="SUPFAM" id="SSF53850">
    <property type="entry name" value="Periplasmic binding protein-like II"/>
    <property type="match status" value="1"/>
</dbReference>
<dbReference type="PIRSF" id="PIRSF027386">
    <property type="entry name" value="UCP027386_ABC_sbc_TM0202"/>
    <property type="match status" value="1"/>
</dbReference>
<comment type="caution">
    <text evidence="5">The sequence shown here is derived from an EMBL/GenBank/DDBJ whole genome shotgun (WGS) entry which is preliminary data.</text>
</comment>
<gene>
    <name evidence="5" type="ORF">BPA01_43730</name>
</gene>
<evidence type="ECO:0000256" key="4">
    <source>
        <dbReference type="SAM" id="SignalP"/>
    </source>
</evidence>
<keyword evidence="4" id="KW-0732">Signal</keyword>
<keyword evidence="2" id="KW-0474">Menaquinone biosynthesis</keyword>
<evidence type="ECO:0000256" key="1">
    <source>
        <dbReference type="ARBA" id="ARBA00004863"/>
    </source>
</evidence>
<name>A0A4Y3PN12_BREPA</name>